<comment type="caution">
    <text evidence="2">The sequence shown here is derived from an EMBL/GenBank/DDBJ whole genome shotgun (WGS) entry which is preliminary data.</text>
</comment>
<sequence length="257" mass="29094">VRQNKDRAPASSYHPSHDVFEDDHGFSSTAIEATPTGHSEAKKQALLRDYFQCMLSRRADIRSLCKMPLAEQQLHKLVNVRRGGTNFCYIFPPSINGTSAQKMPTTERSTKYSRNIGAIISGFGDIDIHVDLTGDKLFNLSNGFTLHLDLHQPFNDLALWLEEVPADPDVWDPQNPTRVHFTTSTTLPFPDPRYLAIHAVVCRVAHMSGVPEYLNLEWEERLPVLARDGSSARILEFRLEKLLIGEDMFENKNCFAL</sequence>
<evidence type="ECO:0000256" key="1">
    <source>
        <dbReference type="SAM" id="MobiDB-lite"/>
    </source>
</evidence>
<organism evidence="2 3">
    <name type="scientific">Crepidotus variabilis</name>
    <dbReference type="NCBI Taxonomy" id="179855"/>
    <lineage>
        <taxon>Eukaryota</taxon>
        <taxon>Fungi</taxon>
        <taxon>Dikarya</taxon>
        <taxon>Basidiomycota</taxon>
        <taxon>Agaricomycotina</taxon>
        <taxon>Agaricomycetes</taxon>
        <taxon>Agaricomycetidae</taxon>
        <taxon>Agaricales</taxon>
        <taxon>Agaricineae</taxon>
        <taxon>Crepidotaceae</taxon>
        <taxon>Crepidotus</taxon>
    </lineage>
</organism>
<keyword evidence="3" id="KW-1185">Reference proteome</keyword>
<dbReference type="OrthoDB" id="2104739at2759"/>
<protein>
    <recommendedName>
        <fullName evidence="4">HNH nuclease domain-containing protein</fullName>
    </recommendedName>
</protein>
<dbReference type="AlphaFoldDB" id="A0A9P6E7T1"/>
<proteinExistence type="predicted"/>
<name>A0A9P6E7T1_9AGAR</name>
<accession>A0A9P6E7T1</accession>
<evidence type="ECO:0008006" key="4">
    <source>
        <dbReference type="Google" id="ProtNLM"/>
    </source>
</evidence>
<evidence type="ECO:0000313" key="2">
    <source>
        <dbReference type="EMBL" id="KAF9524243.1"/>
    </source>
</evidence>
<feature type="region of interest" description="Disordered" evidence="1">
    <location>
        <begin position="1"/>
        <end position="21"/>
    </location>
</feature>
<gene>
    <name evidence="2" type="ORF">CPB83DRAFT_774144</name>
</gene>
<dbReference type="Proteomes" id="UP000807306">
    <property type="component" value="Unassembled WGS sequence"/>
</dbReference>
<evidence type="ECO:0000313" key="3">
    <source>
        <dbReference type="Proteomes" id="UP000807306"/>
    </source>
</evidence>
<feature type="non-terminal residue" evidence="2">
    <location>
        <position position="1"/>
    </location>
</feature>
<dbReference type="EMBL" id="MU157902">
    <property type="protein sequence ID" value="KAF9524243.1"/>
    <property type="molecule type" value="Genomic_DNA"/>
</dbReference>
<reference evidence="2" key="1">
    <citation type="submission" date="2020-11" db="EMBL/GenBank/DDBJ databases">
        <authorList>
            <consortium name="DOE Joint Genome Institute"/>
            <person name="Ahrendt S."/>
            <person name="Riley R."/>
            <person name="Andreopoulos W."/>
            <person name="Labutti K."/>
            <person name="Pangilinan J."/>
            <person name="Ruiz-Duenas F.J."/>
            <person name="Barrasa J.M."/>
            <person name="Sanchez-Garcia M."/>
            <person name="Camarero S."/>
            <person name="Miyauchi S."/>
            <person name="Serrano A."/>
            <person name="Linde D."/>
            <person name="Babiker R."/>
            <person name="Drula E."/>
            <person name="Ayuso-Fernandez I."/>
            <person name="Pacheco R."/>
            <person name="Padilla G."/>
            <person name="Ferreira P."/>
            <person name="Barriuso J."/>
            <person name="Kellner H."/>
            <person name="Castanera R."/>
            <person name="Alfaro M."/>
            <person name="Ramirez L."/>
            <person name="Pisabarro A.G."/>
            <person name="Kuo A."/>
            <person name="Tritt A."/>
            <person name="Lipzen A."/>
            <person name="He G."/>
            <person name="Yan M."/>
            <person name="Ng V."/>
            <person name="Cullen D."/>
            <person name="Martin F."/>
            <person name="Rosso M.-N."/>
            <person name="Henrissat B."/>
            <person name="Hibbett D."/>
            <person name="Martinez A.T."/>
            <person name="Grigoriev I.V."/>
        </authorList>
    </citation>
    <scope>NUCLEOTIDE SEQUENCE</scope>
    <source>
        <strain evidence="2">CBS 506.95</strain>
    </source>
</reference>